<proteinExistence type="predicted"/>
<organism evidence="1 2">
    <name type="scientific">Labrus bergylta</name>
    <name type="common">ballan wrasse</name>
    <dbReference type="NCBI Taxonomy" id="56723"/>
    <lineage>
        <taxon>Eukaryota</taxon>
        <taxon>Metazoa</taxon>
        <taxon>Chordata</taxon>
        <taxon>Craniata</taxon>
        <taxon>Vertebrata</taxon>
        <taxon>Euteleostomi</taxon>
        <taxon>Actinopterygii</taxon>
        <taxon>Neopterygii</taxon>
        <taxon>Teleostei</taxon>
        <taxon>Neoteleostei</taxon>
        <taxon>Acanthomorphata</taxon>
        <taxon>Eupercaria</taxon>
        <taxon>Labriformes</taxon>
        <taxon>Labridae</taxon>
        <taxon>Labrus</taxon>
    </lineage>
</organism>
<dbReference type="Proteomes" id="UP000261660">
    <property type="component" value="Unplaced"/>
</dbReference>
<dbReference type="Ensembl" id="ENSLBET00000025274.1">
    <property type="protein sequence ID" value="ENSLBEP00000024030.1"/>
    <property type="gene ID" value="ENSLBEG00000018410.1"/>
</dbReference>
<dbReference type="GeneTree" id="ENSGT00940000178122"/>
<keyword evidence="2" id="KW-1185">Reference proteome</keyword>
<reference evidence="1" key="1">
    <citation type="submission" date="2025-08" db="UniProtKB">
        <authorList>
            <consortium name="Ensembl"/>
        </authorList>
    </citation>
    <scope>IDENTIFICATION</scope>
</reference>
<evidence type="ECO:0000313" key="2">
    <source>
        <dbReference type="Proteomes" id="UP000261660"/>
    </source>
</evidence>
<dbReference type="AlphaFoldDB" id="A0A3Q3MT62"/>
<protein>
    <submittedName>
        <fullName evidence="1">Uncharacterized protein</fullName>
    </submittedName>
</protein>
<dbReference type="InParanoid" id="A0A3Q3MT62"/>
<reference evidence="1" key="2">
    <citation type="submission" date="2025-09" db="UniProtKB">
        <authorList>
            <consortium name="Ensembl"/>
        </authorList>
    </citation>
    <scope>IDENTIFICATION</scope>
</reference>
<accession>A0A3Q3MT62</accession>
<sequence length="116" mass="13364">ITCILQVLATQISLVCHIFCHQNDGIVFYGFLSDYKANVDKTMAMDISGNISQSVKLQSGFKWPKDGIRYLGIQILLTLNNLYNTNYKPITQNISRDLDRWSLSLLGRIEKQWRTH</sequence>
<name>A0A3Q3MT62_9LABR</name>
<evidence type="ECO:0000313" key="1">
    <source>
        <dbReference type="Ensembl" id="ENSLBEP00000024030.1"/>
    </source>
</evidence>